<sequence length="128" mass="13917">MSQPPIGIDLGTTNSLVSAFVDGKPQLIPNALGEFLTPSVVSISDGELIVGKGARERLFTHRDKTISLFKRKMGTQSQIKLGAEAYSPAELSSFVLSKLLKMPSCIWGVKYVTLSFRSRLISISNSDE</sequence>
<evidence type="ECO:0000313" key="5">
    <source>
        <dbReference type="Proteomes" id="UP000007127"/>
    </source>
</evidence>
<comment type="similarity">
    <text evidence="1">Belongs to the heat shock protein 70 family.</text>
</comment>
<evidence type="ECO:0000256" key="1">
    <source>
        <dbReference type="ARBA" id="ARBA00007381"/>
    </source>
</evidence>
<reference evidence="4 5" key="1">
    <citation type="journal article" date="2012" name="J. Bacteriol.">
        <title>Genome sequence of Thalassospira xiamenensis type strain M-5.</title>
        <authorList>
            <person name="Lai Q."/>
            <person name="Shao Z."/>
        </authorList>
    </citation>
    <scope>NUCLEOTIDE SEQUENCE [LARGE SCALE GENOMIC DNA]</scope>
    <source>
        <strain evidence="4 5">M-5</strain>
    </source>
</reference>
<organism evidence="4 5">
    <name type="scientific">Thalassospira xiamenensis M-5 = DSM 17429</name>
    <dbReference type="NCBI Taxonomy" id="1123366"/>
    <lineage>
        <taxon>Bacteria</taxon>
        <taxon>Pseudomonadati</taxon>
        <taxon>Pseudomonadota</taxon>
        <taxon>Alphaproteobacteria</taxon>
        <taxon>Rhodospirillales</taxon>
        <taxon>Thalassospiraceae</taxon>
        <taxon>Thalassospira</taxon>
    </lineage>
</organism>
<keyword evidence="3" id="KW-0067">ATP-binding</keyword>
<protein>
    <submittedName>
        <fullName evidence="4">Chaperone protein HscC</fullName>
    </submittedName>
</protein>
<dbReference type="InterPro" id="IPR043129">
    <property type="entry name" value="ATPase_NBD"/>
</dbReference>
<dbReference type="Pfam" id="PF00012">
    <property type="entry name" value="HSP70"/>
    <property type="match status" value="1"/>
</dbReference>
<dbReference type="Gene3D" id="3.30.420.40">
    <property type="match status" value="1"/>
</dbReference>
<dbReference type="GO" id="GO:0140662">
    <property type="term" value="F:ATP-dependent protein folding chaperone"/>
    <property type="evidence" value="ECO:0007669"/>
    <property type="project" value="InterPro"/>
</dbReference>
<dbReference type="KEGG" id="txi:TH3_10385"/>
<dbReference type="Proteomes" id="UP000007127">
    <property type="component" value="Chromosome"/>
</dbReference>
<name>A0AB72UDI0_9PROT</name>
<evidence type="ECO:0000313" key="4">
    <source>
        <dbReference type="EMBL" id="AJD52193.1"/>
    </source>
</evidence>
<dbReference type="GeneID" id="79942029"/>
<evidence type="ECO:0000256" key="3">
    <source>
        <dbReference type="ARBA" id="ARBA00022840"/>
    </source>
</evidence>
<dbReference type="InterPro" id="IPR018181">
    <property type="entry name" value="Heat_shock_70_CS"/>
</dbReference>
<dbReference type="FunFam" id="3.30.420.40:FF:000028">
    <property type="entry name" value="heat shock 70 kDa protein-like"/>
    <property type="match status" value="1"/>
</dbReference>
<keyword evidence="2" id="KW-0547">Nucleotide-binding</keyword>
<proteinExistence type="inferred from homology"/>
<evidence type="ECO:0000256" key="2">
    <source>
        <dbReference type="ARBA" id="ARBA00022741"/>
    </source>
</evidence>
<dbReference type="GO" id="GO:0005524">
    <property type="term" value="F:ATP binding"/>
    <property type="evidence" value="ECO:0007669"/>
    <property type="project" value="UniProtKB-KW"/>
</dbReference>
<dbReference type="InterPro" id="IPR013126">
    <property type="entry name" value="Hsp_70_fam"/>
</dbReference>
<dbReference type="EMBL" id="CP004388">
    <property type="protein sequence ID" value="AJD52193.1"/>
    <property type="molecule type" value="Genomic_DNA"/>
</dbReference>
<dbReference type="PROSITE" id="PS00297">
    <property type="entry name" value="HSP70_1"/>
    <property type="match status" value="1"/>
</dbReference>
<dbReference type="SUPFAM" id="SSF53067">
    <property type="entry name" value="Actin-like ATPase domain"/>
    <property type="match status" value="1"/>
</dbReference>
<gene>
    <name evidence="4" type="ORF">TH3_10385</name>
</gene>
<accession>A0AB72UDI0</accession>
<dbReference type="RefSeq" id="WP_007089456.1">
    <property type="nucleotide sequence ID" value="NZ_CP004388.1"/>
</dbReference>
<dbReference type="AlphaFoldDB" id="A0AB72UDI0"/>